<protein>
    <submittedName>
        <fullName evidence="1">Uncharacterized protein</fullName>
    </submittedName>
</protein>
<name>A0ACC3C0N0_PYRYE</name>
<evidence type="ECO:0000313" key="1">
    <source>
        <dbReference type="EMBL" id="KAK1863663.1"/>
    </source>
</evidence>
<dbReference type="Proteomes" id="UP000798662">
    <property type="component" value="Chromosome 2"/>
</dbReference>
<reference evidence="1" key="1">
    <citation type="submission" date="2019-11" db="EMBL/GenBank/DDBJ databases">
        <title>Nori genome reveals adaptations in red seaweeds to the harsh intertidal environment.</title>
        <authorList>
            <person name="Wang D."/>
            <person name="Mao Y."/>
        </authorList>
    </citation>
    <scope>NUCLEOTIDE SEQUENCE</scope>
    <source>
        <tissue evidence="1">Gametophyte</tissue>
    </source>
</reference>
<evidence type="ECO:0000313" key="2">
    <source>
        <dbReference type="Proteomes" id="UP000798662"/>
    </source>
</evidence>
<sequence>MAEVAPSSGSRSAPSKKRTSVWSRYTTGSVYAAEVSRRRTEAAGLLALWSAAVVVEGLVRFVTSDATRELLPNNRPSTVVPPLLPFLGALFEVVFGVWFTYIVWVFLMPAYRWRLDEPTVLGVGEVVSVARTHGLIATGIVTSSAFCAALQGGQFVFGLRLLAFQAQQAVEAPPALLTVGLGYNRLRAVFWSALMALGGGGTLAAGIVLTIAVGGGRLAAPFFFDFPPHVGVFPIQTIVTGGVMVAHGLLGLAAAVAAAGTGRPARGVVSLHVHATPLVWVVLLLNFSLVQIAAVGPAGMGVGQGRLAYAAAVHAGLTLVATFIGPYFVVAASRDADEDGPGGGNPA</sequence>
<accession>A0ACC3C0N0</accession>
<organism evidence="1 2">
    <name type="scientific">Pyropia yezoensis</name>
    <name type="common">Susabi-nori</name>
    <name type="synonym">Porphyra yezoensis</name>
    <dbReference type="NCBI Taxonomy" id="2788"/>
    <lineage>
        <taxon>Eukaryota</taxon>
        <taxon>Rhodophyta</taxon>
        <taxon>Bangiophyceae</taxon>
        <taxon>Bangiales</taxon>
        <taxon>Bangiaceae</taxon>
        <taxon>Pyropia</taxon>
    </lineage>
</organism>
<comment type="caution">
    <text evidence="1">The sequence shown here is derived from an EMBL/GenBank/DDBJ whole genome shotgun (WGS) entry which is preliminary data.</text>
</comment>
<proteinExistence type="predicted"/>
<dbReference type="EMBL" id="CM020619">
    <property type="protein sequence ID" value="KAK1863663.1"/>
    <property type="molecule type" value="Genomic_DNA"/>
</dbReference>
<gene>
    <name evidence="1" type="ORF">I4F81_006217</name>
</gene>
<keyword evidence="2" id="KW-1185">Reference proteome</keyword>